<gene>
    <name evidence="6" type="ORF">BA195_07695</name>
</gene>
<dbReference type="InterPro" id="IPR050695">
    <property type="entry name" value="N-acetylmuramoyl_amidase_3"/>
</dbReference>
<comment type="caution">
    <text evidence="6">The sequence shown here is derived from an EMBL/GenBank/DDBJ whole genome shotgun (WGS) entry which is preliminary data.</text>
</comment>
<accession>A0A1B9XZ01</accession>
<evidence type="ECO:0000256" key="3">
    <source>
        <dbReference type="ARBA" id="ARBA00022801"/>
    </source>
</evidence>
<evidence type="ECO:0000259" key="5">
    <source>
        <dbReference type="SMART" id="SM00646"/>
    </source>
</evidence>
<proteinExistence type="predicted"/>
<keyword evidence="7" id="KW-1185">Reference proteome</keyword>
<dbReference type="GO" id="GO:0008745">
    <property type="term" value="F:N-acetylmuramoyl-L-alanine amidase activity"/>
    <property type="evidence" value="ECO:0007669"/>
    <property type="project" value="UniProtKB-EC"/>
</dbReference>
<dbReference type="EMBL" id="MAKX01000002">
    <property type="protein sequence ID" value="OCK42785.1"/>
    <property type="molecule type" value="Genomic_DNA"/>
</dbReference>
<evidence type="ECO:0000256" key="4">
    <source>
        <dbReference type="SAM" id="Phobius"/>
    </source>
</evidence>
<dbReference type="InterPro" id="IPR002508">
    <property type="entry name" value="MurNAc-LAA_cat"/>
</dbReference>
<dbReference type="Pfam" id="PF01520">
    <property type="entry name" value="Amidase_3"/>
    <property type="match status" value="1"/>
</dbReference>
<dbReference type="STRING" id="447689.BA195_07695"/>
<dbReference type="Gene3D" id="3.40.630.40">
    <property type="entry name" value="Zn-dependent exopeptidases"/>
    <property type="match status" value="1"/>
</dbReference>
<dbReference type="CDD" id="cd02696">
    <property type="entry name" value="MurNAc-LAA"/>
    <property type="match status" value="1"/>
</dbReference>
<dbReference type="PANTHER" id="PTHR30404">
    <property type="entry name" value="N-ACETYLMURAMOYL-L-ALANINE AMIDASE"/>
    <property type="match status" value="1"/>
</dbReference>
<dbReference type="SUPFAM" id="SSF53187">
    <property type="entry name" value="Zn-dependent exopeptidases"/>
    <property type="match status" value="1"/>
</dbReference>
<dbReference type="Proteomes" id="UP000093186">
    <property type="component" value="Unassembled WGS sequence"/>
</dbReference>
<dbReference type="RefSeq" id="WP_068704161.1">
    <property type="nucleotide sequence ID" value="NZ_JAUOSW010000002.1"/>
</dbReference>
<evidence type="ECO:0000313" key="7">
    <source>
        <dbReference type="Proteomes" id="UP000093186"/>
    </source>
</evidence>
<keyword evidence="4" id="KW-0812">Transmembrane</keyword>
<dbReference type="OrthoDB" id="9806267at2"/>
<keyword evidence="4" id="KW-0472">Membrane</keyword>
<dbReference type="GO" id="GO:0030288">
    <property type="term" value="C:outer membrane-bounded periplasmic space"/>
    <property type="evidence" value="ECO:0007669"/>
    <property type="project" value="TreeGrafter"/>
</dbReference>
<dbReference type="GO" id="GO:0009253">
    <property type="term" value="P:peptidoglycan catabolic process"/>
    <property type="evidence" value="ECO:0007669"/>
    <property type="project" value="InterPro"/>
</dbReference>
<feature type="transmembrane region" description="Helical" evidence="4">
    <location>
        <begin position="12"/>
        <end position="30"/>
    </location>
</feature>
<name>A0A1B9XZ01_9FLAO</name>
<evidence type="ECO:0000313" key="6">
    <source>
        <dbReference type="EMBL" id="OCK42785.1"/>
    </source>
</evidence>
<comment type="catalytic activity">
    <reaction evidence="1">
        <text>Hydrolyzes the link between N-acetylmuramoyl residues and L-amino acid residues in certain cell-wall glycopeptides.</text>
        <dbReference type="EC" id="3.5.1.28"/>
    </reaction>
</comment>
<evidence type="ECO:0000256" key="2">
    <source>
        <dbReference type="ARBA" id="ARBA00011901"/>
    </source>
</evidence>
<dbReference type="SMART" id="SM00646">
    <property type="entry name" value="Ami_3"/>
    <property type="match status" value="1"/>
</dbReference>
<organism evidence="6 7">
    <name type="scientific">Tenacibaculum soleae</name>
    <dbReference type="NCBI Taxonomy" id="447689"/>
    <lineage>
        <taxon>Bacteria</taxon>
        <taxon>Pseudomonadati</taxon>
        <taxon>Bacteroidota</taxon>
        <taxon>Flavobacteriia</taxon>
        <taxon>Flavobacteriales</taxon>
        <taxon>Flavobacteriaceae</taxon>
        <taxon>Tenacibaculum</taxon>
    </lineage>
</organism>
<keyword evidence="3" id="KW-0378">Hydrolase</keyword>
<reference evidence="6 7" key="1">
    <citation type="submission" date="2016-06" db="EMBL/GenBank/DDBJ databases">
        <title>Draft Genome Sequence of Tenacibaculum soleae UCD-KL19.</title>
        <authorList>
            <person name="Eisen J.A."/>
            <person name="Coil D.A."/>
            <person name="Lujan K.M."/>
        </authorList>
    </citation>
    <scope>NUCLEOTIDE SEQUENCE [LARGE SCALE GENOMIC DNA]</scope>
    <source>
        <strain evidence="6 7">UCD-KL19</strain>
    </source>
</reference>
<protein>
    <recommendedName>
        <fullName evidence="2">N-acetylmuramoyl-L-alanine amidase</fullName>
        <ecNumber evidence="2">3.5.1.28</ecNumber>
    </recommendedName>
</protein>
<keyword evidence="4" id="KW-1133">Transmembrane helix</keyword>
<dbReference type="EC" id="3.5.1.28" evidence="2"/>
<dbReference type="FunFam" id="3.40.630.40:FF:000005">
    <property type="entry name" value="N-acetylmuramoyl-L-alanine amidase (AmiA)"/>
    <property type="match status" value="1"/>
</dbReference>
<sequence>MQFLKLRKYNHLKIYFLFLISLFFILGFSAKISAQKKYTVVLDAGHGGKDPGNVGNGYKEAKVALRVALDVGKELLTARDIEVIYTRKKDVFVELHNRAKIANTKKADLFVSIHCDAFHKSEPNGASTFVLGLNGNKENLEISKRENAVILLEDNYKQNYDYDPNSPESVIGLSVLQEENLDNSLGIASFVQGNFVALKRNNRKVKQANFLVLRETVMPSVLIELGFLTNKKEGKFLNTRSGQIKMAKAIADAIKKYINRLKLNTVQQVVATKVAPKKVSKKITQKPAPKVIPKKVPAKKVIVKAKTPAKKIVAAITFKVQIAASKTKLNNTNFNFKGLKNVESMFIDGYHKYYHGNSSSFTEIKKILSKVRKTGYKDAWVVAFKGKQKISIKEALKNL</sequence>
<dbReference type="PANTHER" id="PTHR30404:SF0">
    <property type="entry name" value="N-ACETYLMURAMOYL-L-ALANINE AMIDASE AMIC"/>
    <property type="match status" value="1"/>
</dbReference>
<feature type="domain" description="MurNAc-LAA" evidence="5">
    <location>
        <begin position="99"/>
        <end position="255"/>
    </location>
</feature>
<dbReference type="AlphaFoldDB" id="A0A1B9XZ01"/>
<evidence type="ECO:0000256" key="1">
    <source>
        <dbReference type="ARBA" id="ARBA00001561"/>
    </source>
</evidence>